<sequence length="172" mass="19999">MIMKRILFTCTFLFITIGAFAQTVGTIDTNLILSKMTELPKVQKEVDEYAKGLETQLQEKMDVYRQDIKTFQEEMQGKEQKDIDQDTLKEKQKEMMTKEQDISNFRKNAQMMVQLKENELMQPIYNKLSQAIADVAKEKKYTQVLTIDNTIAYMDPAHDITTLVLTKLGLQM</sequence>
<dbReference type="EMBL" id="BAAAFG010000016">
    <property type="protein sequence ID" value="GAA0873061.1"/>
    <property type="molecule type" value="Genomic_DNA"/>
</dbReference>
<evidence type="ECO:0000256" key="3">
    <source>
        <dbReference type="SAM" id="Coils"/>
    </source>
</evidence>
<evidence type="ECO:0000256" key="2">
    <source>
        <dbReference type="ARBA" id="ARBA00022729"/>
    </source>
</evidence>
<feature type="chain" id="PRO_5046379098" description="OmpH family outer membrane protein" evidence="4">
    <location>
        <begin position="22"/>
        <end position="172"/>
    </location>
</feature>
<dbReference type="SMART" id="SM00935">
    <property type="entry name" value="OmpH"/>
    <property type="match status" value="1"/>
</dbReference>
<evidence type="ECO:0000256" key="4">
    <source>
        <dbReference type="SAM" id="SignalP"/>
    </source>
</evidence>
<evidence type="ECO:0008006" key="7">
    <source>
        <dbReference type="Google" id="ProtNLM"/>
    </source>
</evidence>
<dbReference type="Pfam" id="PF03938">
    <property type="entry name" value="OmpH"/>
    <property type="match status" value="1"/>
</dbReference>
<dbReference type="PANTHER" id="PTHR35089">
    <property type="entry name" value="CHAPERONE PROTEIN SKP"/>
    <property type="match status" value="1"/>
</dbReference>
<keyword evidence="2 4" id="KW-0732">Signal</keyword>
<evidence type="ECO:0000313" key="5">
    <source>
        <dbReference type="EMBL" id="GAA0873061.1"/>
    </source>
</evidence>
<evidence type="ECO:0000256" key="1">
    <source>
        <dbReference type="ARBA" id="ARBA00009091"/>
    </source>
</evidence>
<dbReference type="SUPFAM" id="SSF111384">
    <property type="entry name" value="OmpH-like"/>
    <property type="match status" value="1"/>
</dbReference>
<gene>
    <name evidence="5" type="ORF">GCM10009117_22080</name>
</gene>
<dbReference type="InterPro" id="IPR024930">
    <property type="entry name" value="Skp_dom_sf"/>
</dbReference>
<reference evidence="6" key="1">
    <citation type="journal article" date="2019" name="Int. J. Syst. Evol. Microbiol.">
        <title>The Global Catalogue of Microorganisms (GCM) 10K type strain sequencing project: providing services to taxonomists for standard genome sequencing and annotation.</title>
        <authorList>
            <consortium name="The Broad Institute Genomics Platform"/>
            <consortium name="The Broad Institute Genome Sequencing Center for Infectious Disease"/>
            <person name="Wu L."/>
            <person name="Ma J."/>
        </authorList>
    </citation>
    <scope>NUCLEOTIDE SEQUENCE [LARGE SCALE GENOMIC DNA]</scope>
    <source>
        <strain evidence="6">JCM 16082</strain>
    </source>
</reference>
<comment type="similarity">
    <text evidence="1">Belongs to the Skp family.</text>
</comment>
<proteinExistence type="inferred from homology"/>
<keyword evidence="6" id="KW-1185">Reference proteome</keyword>
<name>A0ABP3XUL5_9FLAO</name>
<protein>
    <recommendedName>
        <fullName evidence="7">OmpH family outer membrane protein</fullName>
    </recommendedName>
</protein>
<organism evidence="5 6">
    <name type="scientific">Gangjinia marincola</name>
    <dbReference type="NCBI Taxonomy" id="578463"/>
    <lineage>
        <taxon>Bacteria</taxon>
        <taxon>Pseudomonadati</taxon>
        <taxon>Bacteroidota</taxon>
        <taxon>Flavobacteriia</taxon>
        <taxon>Flavobacteriales</taxon>
        <taxon>Flavobacteriaceae</taxon>
        <taxon>Gangjinia</taxon>
    </lineage>
</organism>
<keyword evidence="3" id="KW-0175">Coiled coil</keyword>
<dbReference type="Proteomes" id="UP001500507">
    <property type="component" value="Unassembled WGS sequence"/>
</dbReference>
<evidence type="ECO:0000313" key="6">
    <source>
        <dbReference type="Proteomes" id="UP001500507"/>
    </source>
</evidence>
<accession>A0ABP3XUL5</accession>
<feature type="signal peptide" evidence="4">
    <location>
        <begin position="1"/>
        <end position="21"/>
    </location>
</feature>
<comment type="caution">
    <text evidence="5">The sequence shown here is derived from an EMBL/GenBank/DDBJ whole genome shotgun (WGS) entry which is preliminary data.</text>
</comment>
<dbReference type="Gene3D" id="3.30.910.20">
    <property type="entry name" value="Skp domain"/>
    <property type="match status" value="1"/>
</dbReference>
<dbReference type="PANTHER" id="PTHR35089:SF1">
    <property type="entry name" value="CHAPERONE PROTEIN SKP"/>
    <property type="match status" value="1"/>
</dbReference>
<feature type="coiled-coil region" evidence="3">
    <location>
        <begin position="54"/>
        <end position="108"/>
    </location>
</feature>
<dbReference type="InterPro" id="IPR005632">
    <property type="entry name" value="Chaperone_Skp"/>
</dbReference>